<name>A0A4V5ZZT0_STECR</name>
<comment type="caution">
    <text evidence="1">The sequence shown here is derived from an EMBL/GenBank/DDBJ whole genome shotgun (WGS) entry which is preliminary data.</text>
</comment>
<sequence length="143" mass="16288">MLLRNQAISFTMPVWSQASLFKCCTFIIQDASGKCLIFENKFACEQGADVLGHVRRDVAMFLGAPSLPVFFMHKSYLKLHDDLWLFGVLLETVQSNRKLSETLKNDVNLAHLSTRGHCNATNVKIALLFTWIFCPHFYSFLVV</sequence>
<protein>
    <submittedName>
        <fullName evidence="1">Uncharacterized protein</fullName>
    </submittedName>
</protein>
<accession>A0A4V5ZZT0</accession>
<dbReference type="EMBL" id="AZBU02000008">
    <property type="protein sequence ID" value="TKR68615.1"/>
    <property type="molecule type" value="Genomic_DNA"/>
</dbReference>
<reference evidence="1 2" key="2">
    <citation type="journal article" date="2019" name="G3 (Bethesda)">
        <title>Hybrid Assembly of the Genome of the Entomopathogenic Nematode Steinernema carpocapsae Identifies the X-Chromosome.</title>
        <authorList>
            <person name="Serra L."/>
            <person name="Macchietto M."/>
            <person name="Macias-Munoz A."/>
            <person name="McGill C.J."/>
            <person name="Rodriguez I.M."/>
            <person name="Rodriguez B."/>
            <person name="Murad R."/>
            <person name="Mortazavi A."/>
        </authorList>
    </citation>
    <scope>NUCLEOTIDE SEQUENCE [LARGE SCALE GENOMIC DNA]</scope>
    <source>
        <strain evidence="1 2">ALL</strain>
    </source>
</reference>
<keyword evidence="2" id="KW-1185">Reference proteome</keyword>
<reference evidence="1 2" key="1">
    <citation type="journal article" date="2015" name="Genome Biol.">
        <title>Comparative genomics of Steinernema reveals deeply conserved gene regulatory networks.</title>
        <authorList>
            <person name="Dillman A.R."/>
            <person name="Macchietto M."/>
            <person name="Porter C.F."/>
            <person name="Rogers A."/>
            <person name="Williams B."/>
            <person name="Antoshechkin I."/>
            <person name="Lee M.M."/>
            <person name="Goodwin Z."/>
            <person name="Lu X."/>
            <person name="Lewis E.E."/>
            <person name="Goodrich-Blair H."/>
            <person name="Stock S.P."/>
            <person name="Adams B.J."/>
            <person name="Sternberg P.W."/>
            <person name="Mortazavi A."/>
        </authorList>
    </citation>
    <scope>NUCLEOTIDE SEQUENCE [LARGE SCALE GENOMIC DNA]</scope>
    <source>
        <strain evidence="1 2">ALL</strain>
    </source>
</reference>
<evidence type="ECO:0000313" key="1">
    <source>
        <dbReference type="EMBL" id="TKR68615.1"/>
    </source>
</evidence>
<gene>
    <name evidence="1" type="ORF">L596_024575</name>
</gene>
<proteinExistence type="predicted"/>
<organism evidence="1 2">
    <name type="scientific">Steinernema carpocapsae</name>
    <name type="common">Entomopathogenic nematode</name>
    <dbReference type="NCBI Taxonomy" id="34508"/>
    <lineage>
        <taxon>Eukaryota</taxon>
        <taxon>Metazoa</taxon>
        <taxon>Ecdysozoa</taxon>
        <taxon>Nematoda</taxon>
        <taxon>Chromadorea</taxon>
        <taxon>Rhabditida</taxon>
        <taxon>Tylenchina</taxon>
        <taxon>Panagrolaimomorpha</taxon>
        <taxon>Strongyloidoidea</taxon>
        <taxon>Steinernematidae</taxon>
        <taxon>Steinernema</taxon>
    </lineage>
</organism>
<evidence type="ECO:0000313" key="2">
    <source>
        <dbReference type="Proteomes" id="UP000298663"/>
    </source>
</evidence>
<dbReference type="Proteomes" id="UP000298663">
    <property type="component" value="Unassembled WGS sequence"/>
</dbReference>
<dbReference type="AlphaFoldDB" id="A0A4V5ZZT0"/>